<reference evidence="1 2" key="1">
    <citation type="submission" date="2015-01" db="EMBL/GenBank/DDBJ databases">
        <title>Evolution of Trichinella species and genotypes.</title>
        <authorList>
            <person name="Korhonen P.K."/>
            <person name="Edoardo P."/>
            <person name="Giuseppe L.R."/>
            <person name="Gasser R.B."/>
        </authorList>
    </citation>
    <scope>NUCLEOTIDE SEQUENCE [LARGE SCALE GENOMIC DNA]</scope>
    <source>
        <strain evidence="1">ISS1029</strain>
    </source>
</reference>
<dbReference type="AlphaFoldDB" id="A0A0V1GXG7"/>
<feature type="non-terminal residue" evidence="1">
    <location>
        <position position="1"/>
    </location>
</feature>
<keyword evidence="2" id="KW-1185">Reference proteome</keyword>
<comment type="caution">
    <text evidence="1">The sequence shown here is derived from an EMBL/GenBank/DDBJ whole genome shotgun (WGS) entry which is preliminary data.</text>
</comment>
<protein>
    <submittedName>
        <fullName evidence="1">Uncharacterized protein</fullName>
    </submittedName>
</protein>
<organism evidence="1 2">
    <name type="scientific">Trichinella zimbabwensis</name>
    <dbReference type="NCBI Taxonomy" id="268475"/>
    <lineage>
        <taxon>Eukaryota</taxon>
        <taxon>Metazoa</taxon>
        <taxon>Ecdysozoa</taxon>
        <taxon>Nematoda</taxon>
        <taxon>Enoplea</taxon>
        <taxon>Dorylaimia</taxon>
        <taxon>Trichinellida</taxon>
        <taxon>Trichinellidae</taxon>
        <taxon>Trichinella</taxon>
    </lineage>
</organism>
<proteinExistence type="predicted"/>
<sequence length="102" mass="11306">LGAPQVDCMGRPRVDEALTFHVAQQKVCEQKVPTENGFVTLATVQNVGSFCESAKWHCKFMTFEDAIVASRKIIQRKFIITDSGDQVGHFHPPISVSSKISE</sequence>
<gene>
    <name evidence="1" type="ORF">T11_13092</name>
</gene>
<evidence type="ECO:0000313" key="1">
    <source>
        <dbReference type="EMBL" id="KRZ02809.1"/>
    </source>
</evidence>
<evidence type="ECO:0000313" key="2">
    <source>
        <dbReference type="Proteomes" id="UP000055024"/>
    </source>
</evidence>
<name>A0A0V1GXG7_9BILA</name>
<accession>A0A0V1GXG7</accession>
<dbReference type="Proteomes" id="UP000055024">
    <property type="component" value="Unassembled WGS sequence"/>
</dbReference>
<dbReference type="EMBL" id="JYDP01000215">
    <property type="protein sequence ID" value="KRZ02809.1"/>
    <property type="molecule type" value="Genomic_DNA"/>
</dbReference>